<dbReference type="STRING" id="1367422.A0A178Z7K9"/>
<sequence length="219" mass="24035">METAIDSRSQPTSPTLIAPCRSLITLSVLNRPSTPLATCVFGATNSPQFKKKLRDSWKDLLGPVERTFLNDSAATSALKEELHSPKAGVFVSFSTDPAQKKRWELSANARVITPNGPGPPGAVEADLRSLSRDFGACIAIPLLFGQDFLDRCPRLLDDFWKFDNDLFPLMMIGVASSTPLKCIKDGVAARSRLLQEMETLYRRVDHYHGGAKQLTTGLT</sequence>
<keyword evidence="2" id="KW-1185">Reference proteome</keyword>
<dbReference type="PANTHER" id="PTHR24306">
    <property type="match status" value="1"/>
</dbReference>
<protein>
    <submittedName>
        <fullName evidence="1">Uncharacterized protein</fullName>
    </submittedName>
</protein>
<dbReference type="GeneID" id="30014622"/>
<accession>A0A178Z7K9</accession>
<evidence type="ECO:0000313" key="1">
    <source>
        <dbReference type="EMBL" id="OAP55481.1"/>
    </source>
</evidence>
<reference evidence="1 2" key="1">
    <citation type="submission" date="2016-04" db="EMBL/GenBank/DDBJ databases">
        <title>Draft genome of Fonsecaea erecta CBS 125763.</title>
        <authorList>
            <person name="Weiss V.A."/>
            <person name="Vicente V.A."/>
            <person name="Raittz R.T."/>
            <person name="Moreno L.F."/>
            <person name="De Souza E.M."/>
            <person name="Pedrosa F.O."/>
            <person name="Steffens M.B."/>
            <person name="Faoro H."/>
            <person name="Tadra-Sfeir M.Z."/>
            <person name="Najafzadeh M.J."/>
            <person name="Felipe M.S."/>
            <person name="Teixeira M."/>
            <person name="Sun J."/>
            <person name="Xi L."/>
            <person name="Gomes R."/>
            <person name="De Azevedo C.M."/>
            <person name="Salgado C.G."/>
            <person name="Da Silva M.B."/>
            <person name="Nascimento M.F."/>
            <person name="Queiroz-Telles F."/>
            <person name="Attili D.S."/>
            <person name="Gorbushina A."/>
        </authorList>
    </citation>
    <scope>NUCLEOTIDE SEQUENCE [LARGE SCALE GENOMIC DNA]</scope>
    <source>
        <strain evidence="1 2">CBS 125763</strain>
    </source>
</reference>
<dbReference type="AlphaFoldDB" id="A0A178Z7K9"/>
<dbReference type="EMBL" id="LVYI01000011">
    <property type="protein sequence ID" value="OAP55481.1"/>
    <property type="molecule type" value="Genomic_DNA"/>
</dbReference>
<dbReference type="OrthoDB" id="4148736at2759"/>
<evidence type="ECO:0000313" key="2">
    <source>
        <dbReference type="Proteomes" id="UP000078343"/>
    </source>
</evidence>
<proteinExistence type="predicted"/>
<comment type="caution">
    <text evidence="1">The sequence shown here is derived from an EMBL/GenBank/DDBJ whole genome shotgun (WGS) entry which is preliminary data.</text>
</comment>
<gene>
    <name evidence="1" type="ORF">AYL99_10454</name>
</gene>
<dbReference type="Proteomes" id="UP000078343">
    <property type="component" value="Unassembled WGS sequence"/>
</dbReference>
<dbReference type="RefSeq" id="XP_018688848.1">
    <property type="nucleotide sequence ID" value="XM_018841960.1"/>
</dbReference>
<organism evidence="1 2">
    <name type="scientific">Fonsecaea erecta</name>
    <dbReference type="NCBI Taxonomy" id="1367422"/>
    <lineage>
        <taxon>Eukaryota</taxon>
        <taxon>Fungi</taxon>
        <taxon>Dikarya</taxon>
        <taxon>Ascomycota</taxon>
        <taxon>Pezizomycotina</taxon>
        <taxon>Eurotiomycetes</taxon>
        <taxon>Chaetothyriomycetidae</taxon>
        <taxon>Chaetothyriales</taxon>
        <taxon>Herpotrichiellaceae</taxon>
        <taxon>Fonsecaea</taxon>
    </lineage>
</organism>
<name>A0A178Z7K9_9EURO</name>
<dbReference type="PANTHER" id="PTHR24306:SF8">
    <property type="entry name" value="P450, PUTATIVE (EUROFUNG)-RELATED"/>
    <property type="match status" value="1"/>
</dbReference>